<dbReference type="EMBL" id="KB740952">
    <property type="protein sequence ID" value="ENN77129.1"/>
    <property type="molecule type" value="Genomic_DNA"/>
</dbReference>
<dbReference type="AlphaFoldDB" id="N6TA48"/>
<feature type="region of interest" description="Disordered" evidence="1">
    <location>
        <begin position="214"/>
        <end position="250"/>
    </location>
</feature>
<dbReference type="EnsemblMetazoa" id="XM_019904437.1">
    <property type="protein sequence ID" value="XP_019759996.1"/>
    <property type="gene ID" value="LOC109537631"/>
</dbReference>
<organism evidence="2">
    <name type="scientific">Dendroctonus ponderosae</name>
    <name type="common">Mountain pine beetle</name>
    <dbReference type="NCBI Taxonomy" id="77166"/>
    <lineage>
        <taxon>Eukaryota</taxon>
        <taxon>Metazoa</taxon>
        <taxon>Ecdysozoa</taxon>
        <taxon>Arthropoda</taxon>
        <taxon>Hexapoda</taxon>
        <taxon>Insecta</taxon>
        <taxon>Pterygota</taxon>
        <taxon>Neoptera</taxon>
        <taxon>Endopterygota</taxon>
        <taxon>Coleoptera</taxon>
        <taxon>Polyphaga</taxon>
        <taxon>Cucujiformia</taxon>
        <taxon>Curculionidae</taxon>
        <taxon>Scolytinae</taxon>
        <taxon>Dendroctonus</taxon>
    </lineage>
</organism>
<evidence type="ECO:0000313" key="3">
    <source>
        <dbReference type="EnsemblMetazoa" id="XP_019759996.1"/>
    </source>
</evidence>
<reference evidence="3" key="2">
    <citation type="submission" date="2024-08" db="UniProtKB">
        <authorList>
            <consortium name="EnsemblMetazoa"/>
        </authorList>
    </citation>
    <scope>IDENTIFICATION</scope>
</reference>
<reference evidence="2 4" key="1">
    <citation type="journal article" date="2013" name="Genome Biol.">
        <title>Draft genome of the mountain pine beetle, Dendroctonus ponderosae Hopkins, a major forest pest.</title>
        <authorList>
            <person name="Keeling C.I."/>
            <person name="Yuen M.M."/>
            <person name="Liao N.Y."/>
            <person name="Docking T.R."/>
            <person name="Chan S.K."/>
            <person name="Taylor G.A."/>
            <person name="Palmquist D.L."/>
            <person name="Jackman S.D."/>
            <person name="Nguyen A."/>
            <person name="Li M."/>
            <person name="Henderson H."/>
            <person name="Janes J.K."/>
            <person name="Zhao Y."/>
            <person name="Pandoh P."/>
            <person name="Moore R."/>
            <person name="Sperling F.A."/>
            <person name="Huber D.P."/>
            <person name="Birol I."/>
            <person name="Jones S.J."/>
            <person name="Bohlmann J."/>
        </authorList>
    </citation>
    <scope>NUCLEOTIDE SEQUENCE</scope>
</reference>
<name>N6TA48_DENPD</name>
<evidence type="ECO:0000256" key="1">
    <source>
        <dbReference type="SAM" id="MobiDB-lite"/>
    </source>
</evidence>
<dbReference type="PANTHER" id="PTHR21844:SF2">
    <property type="entry name" value="PROLINE-RICH AKT1 SUBSTRATE 1"/>
    <property type="match status" value="1"/>
</dbReference>
<dbReference type="HOGENOM" id="CLU_050595_0_0_1"/>
<dbReference type="OMA" id="QIPHEED"/>
<dbReference type="OrthoDB" id="9992964at2759"/>
<evidence type="ECO:0000313" key="4">
    <source>
        <dbReference type="Proteomes" id="UP000019118"/>
    </source>
</evidence>
<sequence length="383" mass="42522">MFSCNCLNIVIEIEKHDKTVKREDLLLDAQEQADEIFNSDSWYIAKLQNIKRAHPGLIASKQIDLWTISHCLNCDVETHAIHKEKGASCVFINAKLLNEMAINKFKTSGLVSTIFNIVVNPNANGFDTSVVDTYPNRNVAKIIKDVNDVFTNYIREEQAAVEERVKKYSDEQYELLNGLKDKAYKEREALVRIIQKAAIEGALIQDLSPKSPKAFGNVSSDKHSKSINNSPEVPFSPKRPKSNTGSDKPKLEHVVDDMMFTFETDEFTKPNFHAAGEFYSDSEEIEEAEDAMVSVTGMAIIHDRSAGWDGLVAKSCPVDIPNFSQLVRNNSNQSKIDGVGIDGLSPKGNGQVDIAASMKALARSVHGDSIFGDLPRPKFSTQI</sequence>
<protein>
    <submittedName>
        <fullName evidence="2 3">Uncharacterized protein</fullName>
    </submittedName>
</protein>
<dbReference type="GO" id="GO:0048011">
    <property type="term" value="P:neurotrophin TRK receptor signaling pathway"/>
    <property type="evidence" value="ECO:0007669"/>
    <property type="project" value="InterPro"/>
</dbReference>
<dbReference type="KEGG" id="dpa:109537631"/>
<proteinExistence type="predicted"/>
<dbReference type="GO" id="GO:0005737">
    <property type="term" value="C:cytoplasm"/>
    <property type="evidence" value="ECO:0007669"/>
    <property type="project" value="TreeGrafter"/>
</dbReference>
<dbReference type="Proteomes" id="UP000019118">
    <property type="component" value="Unassembled WGS sequence"/>
</dbReference>
<dbReference type="PANTHER" id="PTHR21844">
    <property type="entry name" value="AKT1 SUBSTRATE 1 PROTEIN"/>
    <property type="match status" value="1"/>
</dbReference>
<accession>N6TA48</accession>
<keyword evidence="4" id="KW-1185">Reference proteome</keyword>
<evidence type="ECO:0000313" key="2">
    <source>
        <dbReference type="EMBL" id="ENN77129.1"/>
    </source>
</evidence>
<feature type="non-terminal residue" evidence="2">
    <location>
        <position position="1"/>
    </location>
</feature>
<dbReference type="GO" id="GO:0032007">
    <property type="term" value="P:negative regulation of TOR signaling"/>
    <property type="evidence" value="ECO:0007669"/>
    <property type="project" value="InterPro"/>
</dbReference>
<gene>
    <name evidence="3" type="primary">109537631</name>
    <name evidence="2" type="ORF">YQE_06366</name>
</gene>
<dbReference type="InterPro" id="IPR026682">
    <property type="entry name" value="AKT1S1"/>
</dbReference>